<comment type="subcellular location">
    <subcellularLocation>
        <location evidence="1">Cell envelope</location>
    </subcellularLocation>
</comment>
<evidence type="ECO:0000259" key="6">
    <source>
        <dbReference type="PROSITE" id="PS51352"/>
    </source>
</evidence>
<evidence type="ECO:0000256" key="1">
    <source>
        <dbReference type="ARBA" id="ARBA00004196"/>
    </source>
</evidence>
<dbReference type="Pfam" id="PF14289">
    <property type="entry name" value="DUF4369"/>
    <property type="match status" value="1"/>
</dbReference>
<dbReference type="CDD" id="cd02966">
    <property type="entry name" value="TlpA_like_family"/>
    <property type="match status" value="1"/>
</dbReference>
<keyword evidence="4" id="KW-0676">Redox-active center</keyword>
<feature type="signal peptide" evidence="5">
    <location>
        <begin position="1"/>
        <end position="18"/>
    </location>
</feature>
<organism evidence="7 8">
    <name type="scientific">Chitinophaga oryzae</name>
    <dbReference type="NCBI Taxonomy" id="2725414"/>
    <lineage>
        <taxon>Bacteria</taxon>
        <taxon>Pseudomonadati</taxon>
        <taxon>Bacteroidota</taxon>
        <taxon>Chitinophagia</taxon>
        <taxon>Chitinophagales</taxon>
        <taxon>Chitinophagaceae</taxon>
        <taxon>Chitinophaga</taxon>
    </lineage>
</organism>
<proteinExistence type="predicted"/>
<dbReference type="PROSITE" id="PS00194">
    <property type="entry name" value="THIOREDOXIN_1"/>
    <property type="match status" value="1"/>
</dbReference>
<evidence type="ECO:0000256" key="3">
    <source>
        <dbReference type="ARBA" id="ARBA00023157"/>
    </source>
</evidence>
<keyword evidence="5" id="KW-0732">Signal</keyword>
<feature type="domain" description="Thioredoxin" evidence="6">
    <location>
        <begin position="234"/>
        <end position="372"/>
    </location>
</feature>
<dbReference type="PANTHER" id="PTHR42852:SF6">
    <property type="entry name" value="THIOL:DISULFIDE INTERCHANGE PROTEIN DSBE"/>
    <property type="match status" value="1"/>
</dbReference>
<dbReference type="InterPro" id="IPR025380">
    <property type="entry name" value="DUF4369"/>
</dbReference>
<reference evidence="8" key="1">
    <citation type="submission" date="2020-04" db="EMBL/GenBank/DDBJ databases">
        <authorList>
            <person name="Kittiwongwattana C."/>
        </authorList>
    </citation>
    <scope>NUCLEOTIDE SEQUENCE [LARGE SCALE GENOMIC DNA]</scope>
    <source>
        <strain evidence="8">1303</strain>
    </source>
</reference>
<gene>
    <name evidence="7" type="ORF">HF324_30785</name>
</gene>
<evidence type="ECO:0000256" key="5">
    <source>
        <dbReference type="SAM" id="SignalP"/>
    </source>
</evidence>
<keyword evidence="3" id="KW-1015">Disulfide bond</keyword>
<accession>A0ABX6LPM8</accession>
<evidence type="ECO:0000313" key="7">
    <source>
        <dbReference type="EMBL" id="QJB41999.1"/>
    </source>
</evidence>
<dbReference type="Pfam" id="PF00578">
    <property type="entry name" value="AhpC-TSA"/>
    <property type="match status" value="1"/>
</dbReference>
<protein>
    <submittedName>
        <fullName evidence="7">AhpC/TSA family protein</fullName>
    </submittedName>
</protein>
<dbReference type="InterPro" id="IPR013766">
    <property type="entry name" value="Thioredoxin_domain"/>
</dbReference>
<reference evidence="7 8" key="2">
    <citation type="submission" date="2020-09" db="EMBL/GenBank/DDBJ databases">
        <authorList>
            <person name="Kittiwongwattana C."/>
        </authorList>
    </citation>
    <scope>NUCLEOTIDE SEQUENCE [LARGE SCALE GENOMIC DNA]</scope>
    <source>
        <strain evidence="7 8">1303</strain>
    </source>
</reference>
<dbReference type="PROSITE" id="PS51352">
    <property type="entry name" value="THIOREDOXIN_2"/>
    <property type="match status" value="1"/>
</dbReference>
<dbReference type="InterPro" id="IPR017937">
    <property type="entry name" value="Thioredoxin_CS"/>
</dbReference>
<keyword evidence="8" id="KW-1185">Reference proteome</keyword>
<sequence>MKKLLVTSLLIWPFTMMAQDSSFTIKGSIGKLNAPATIYLSYRTASGNMLDSAIIKKGRFEFKGTATSPIMATLSVAHQGEGLSARMDALTCYIDRGSMQVTAKDSVKNARISHSPINDAYKVYQQQLAPQEAIMKSLDARWARATNEEKKGSALRDSLMAIAAPVTEEKKKIQQEYIRQHPESYFSLVALKEIAGSRIDYNAIAHVFNGLAAAVKNTKAGVDFAKRLEIAKATAVGAMAPDFTQNDVAGKPVSLSGFKGRYVLIDFWASWCGPCRGENPNVVKAYQQYKDKGFTILGVSLDQNKEAWLKAIEADNLTWTHVSDLKYWNNAVAQQYGIRSIPANFLLDKEGKIIVSDLRGEALEKKLAELMN</sequence>
<name>A0ABX6LPM8_9BACT</name>
<dbReference type="RefSeq" id="WP_168862139.1">
    <property type="nucleotide sequence ID" value="NZ_CP051204.2"/>
</dbReference>
<dbReference type="EMBL" id="CP051204">
    <property type="protein sequence ID" value="QJB41999.1"/>
    <property type="molecule type" value="Genomic_DNA"/>
</dbReference>
<dbReference type="Proteomes" id="UP000503144">
    <property type="component" value="Chromosome"/>
</dbReference>
<evidence type="ECO:0000256" key="4">
    <source>
        <dbReference type="ARBA" id="ARBA00023284"/>
    </source>
</evidence>
<dbReference type="InterPro" id="IPR036249">
    <property type="entry name" value="Thioredoxin-like_sf"/>
</dbReference>
<evidence type="ECO:0000313" key="8">
    <source>
        <dbReference type="Proteomes" id="UP000503144"/>
    </source>
</evidence>
<feature type="chain" id="PRO_5047112775" evidence="5">
    <location>
        <begin position="19"/>
        <end position="372"/>
    </location>
</feature>
<dbReference type="Gene3D" id="3.40.30.10">
    <property type="entry name" value="Glutaredoxin"/>
    <property type="match status" value="1"/>
</dbReference>
<dbReference type="InterPro" id="IPR050553">
    <property type="entry name" value="Thioredoxin_ResA/DsbE_sf"/>
</dbReference>
<evidence type="ECO:0000256" key="2">
    <source>
        <dbReference type="ARBA" id="ARBA00022748"/>
    </source>
</evidence>
<keyword evidence="2" id="KW-0201">Cytochrome c-type biogenesis</keyword>
<dbReference type="InterPro" id="IPR000866">
    <property type="entry name" value="AhpC/TSA"/>
</dbReference>
<dbReference type="PANTHER" id="PTHR42852">
    <property type="entry name" value="THIOL:DISULFIDE INTERCHANGE PROTEIN DSBE"/>
    <property type="match status" value="1"/>
</dbReference>
<dbReference type="SUPFAM" id="SSF52833">
    <property type="entry name" value="Thioredoxin-like"/>
    <property type="match status" value="1"/>
</dbReference>